<evidence type="ECO:0000256" key="5">
    <source>
        <dbReference type="SAM" id="Coils"/>
    </source>
</evidence>
<gene>
    <name evidence="7" type="primary">rmuC</name>
    <name evidence="7" type="ORF">Aconfl_02210</name>
</gene>
<dbReference type="EMBL" id="BTPD01000001">
    <property type="protein sequence ID" value="GMQ27579.1"/>
    <property type="molecule type" value="Genomic_DNA"/>
</dbReference>
<sequence>MQIEYWIYVLLLLQILLFFFLIFRKGGENQQQALSEEFSKISKELTFSLKENRKEVSDRLIQQFQLVFDSQRAGAKDQSEALRLFGDTVRQSMRDLQEMQREKFSELNRRQEELVRNTETRLEKIRETVDEKLQKTLETRLGQSFEMVSNQLQAVQKGLGEMQHLANGVGDLKRVLSNVKNRGVLGEYQLQAILENMLSPDQFLSNASVNGSRERVEFAVKMPGQEETVLLPIDSKFPQESYLRLVDAYETGEKISIDAFRLELVKAIKKSAADIQNKYIHPPATTDFALLFLPMESLYAEVLREPGLAQQIQQEYKVIVTGPTTLSAILNSLQMGFKTLAIQKRSSEVWQILGAIKNEFGKFGDLLEKTQKKLSEANAELDKLVGVRTRVIQRKLKEVQEMPDAESQSLLDE</sequence>
<dbReference type="PANTHER" id="PTHR30563">
    <property type="entry name" value="DNA RECOMBINATION PROTEIN RMUC"/>
    <property type="match status" value="1"/>
</dbReference>
<dbReference type="PANTHER" id="PTHR30563:SF0">
    <property type="entry name" value="DNA RECOMBINATION PROTEIN RMUC"/>
    <property type="match status" value="1"/>
</dbReference>
<evidence type="ECO:0000256" key="3">
    <source>
        <dbReference type="ARBA" id="ARBA00023054"/>
    </source>
</evidence>
<evidence type="ECO:0000256" key="1">
    <source>
        <dbReference type="ARBA" id="ARBA00003416"/>
    </source>
</evidence>
<organism evidence="7 8">
    <name type="scientific">Algoriphagus confluentis</name>
    <dbReference type="NCBI Taxonomy" id="1697556"/>
    <lineage>
        <taxon>Bacteria</taxon>
        <taxon>Pseudomonadati</taxon>
        <taxon>Bacteroidota</taxon>
        <taxon>Cytophagia</taxon>
        <taxon>Cytophagales</taxon>
        <taxon>Cyclobacteriaceae</taxon>
        <taxon>Algoriphagus</taxon>
    </lineage>
</organism>
<comment type="similarity">
    <text evidence="2">Belongs to the RmuC family.</text>
</comment>
<evidence type="ECO:0000256" key="4">
    <source>
        <dbReference type="ARBA" id="ARBA00023172"/>
    </source>
</evidence>
<protein>
    <submittedName>
        <fullName evidence="7">DNA recombination protein RmuC</fullName>
    </submittedName>
</protein>
<keyword evidence="3 5" id="KW-0175">Coiled coil</keyword>
<keyword evidence="8" id="KW-1185">Reference proteome</keyword>
<keyword evidence="6" id="KW-0472">Membrane</keyword>
<evidence type="ECO:0000256" key="6">
    <source>
        <dbReference type="SAM" id="Phobius"/>
    </source>
</evidence>
<keyword evidence="6" id="KW-0812">Transmembrane</keyword>
<keyword evidence="4" id="KW-0233">DNA recombination</keyword>
<comment type="caution">
    <text evidence="7">The sequence shown here is derived from an EMBL/GenBank/DDBJ whole genome shotgun (WGS) entry which is preliminary data.</text>
</comment>
<evidence type="ECO:0000313" key="7">
    <source>
        <dbReference type="EMBL" id="GMQ27579.1"/>
    </source>
</evidence>
<proteinExistence type="inferred from homology"/>
<evidence type="ECO:0000256" key="2">
    <source>
        <dbReference type="ARBA" id="ARBA00009840"/>
    </source>
</evidence>
<name>A0ABQ6PI82_9BACT</name>
<evidence type="ECO:0000313" key="8">
    <source>
        <dbReference type="Proteomes" id="UP001338309"/>
    </source>
</evidence>
<reference evidence="7 8" key="1">
    <citation type="submission" date="2023-08" db="EMBL/GenBank/DDBJ databases">
        <title>Draft genome sequence of Algoriphagus confluentis.</title>
        <authorList>
            <person name="Takatani N."/>
            <person name="Hosokawa M."/>
            <person name="Sawabe T."/>
        </authorList>
    </citation>
    <scope>NUCLEOTIDE SEQUENCE [LARGE SCALE GENOMIC DNA]</scope>
    <source>
        <strain evidence="7 8">NBRC 111222</strain>
    </source>
</reference>
<accession>A0ABQ6PI82</accession>
<feature type="transmembrane region" description="Helical" evidence="6">
    <location>
        <begin position="6"/>
        <end position="23"/>
    </location>
</feature>
<dbReference type="InterPro" id="IPR003798">
    <property type="entry name" value="DNA_recombination_RmuC"/>
</dbReference>
<comment type="function">
    <text evidence="1">Involved in DNA recombination.</text>
</comment>
<dbReference type="RefSeq" id="WP_338222390.1">
    <property type="nucleotide sequence ID" value="NZ_BTPD01000001.1"/>
</dbReference>
<dbReference type="Pfam" id="PF02646">
    <property type="entry name" value="RmuC"/>
    <property type="match status" value="1"/>
</dbReference>
<dbReference type="Proteomes" id="UP001338309">
    <property type="component" value="Unassembled WGS sequence"/>
</dbReference>
<keyword evidence="6" id="KW-1133">Transmembrane helix</keyword>
<feature type="coiled-coil region" evidence="5">
    <location>
        <begin position="108"/>
        <end position="135"/>
    </location>
</feature>